<evidence type="ECO:0000256" key="1">
    <source>
        <dbReference type="SAM" id="Phobius"/>
    </source>
</evidence>
<dbReference type="Proteomes" id="UP001617427">
    <property type="component" value="Unassembled WGS sequence"/>
</dbReference>
<dbReference type="Pfam" id="PF20327">
    <property type="entry name" value="DUF6622"/>
    <property type="match status" value="1"/>
</dbReference>
<proteinExistence type="predicted"/>
<evidence type="ECO:0000313" key="2">
    <source>
        <dbReference type="EMBL" id="MFJ3046140.1"/>
    </source>
</evidence>
<gene>
    <name evidence="2" type="ORF">ACIPEN_09930</name>
</gene>
<comment type="caution">
    <text evidence="2">The sequence shown here is derived from an EMBL/GenBank/DDBJ whole genome shotgun (WGS) entry which is preliminary data.</text>
</comment>
<dbReference type="InterPro" id="IPR046730">
    <property type="entry name" value="DUF6622"/>
</dbReference>
<dbReference type="EMBL" id="JBIUZV010000004">
    <property type="protein sequence ID" value="MFJ3046140.1"/>
    <property type="molecule type" value="Genomic_DNA"/>
</dbReference>
<accession>A0ABW8EXF0</accession>
<protein>
    <submittedName>
        <fullName evidence="2">DUF6622 family protein</fullName>
    </submittedName>
</protein>
<feature type="transmembrane region" description="Helical" evidence="1">
    <location>
        <begin position="40"/>
        <end position="62"/>
    </location>
</feature>
<keyword evidence="1" id="KW-1133">Transmembrane helix</keyword>
<keyword evidence="1" id="KW-0472">Membrane</keyword>
<sequence length="181" mass="19675">MAQEHPMITGIVTHTPLWVWPLLAFLLYRGWQASRDRETPLVKALAMPVAMLGLSLSGLLLIFSAHPVNAALGAVAMLATGFFSFRSRAAAAIRVDAARHRIAQRGSWMPLLLTLGIFTVKYSAAIMLALHPQLASNVWFTLPLAALYGAFAGIFAGRLLRIVHLYRRSLAGHVRTGPVPG</sequence>
<evidence type="ECO:0000313" key="3">
    <source>
        <dbReference type="Proteomes" id="UP001617427"/>
    </source>
</evidence>
<feature type="transmembrane region" description="Helical" evidence="1">
    <location>
        <begin position="138"/>
        <end position="160"/>
    </location>
</feature>
<organism evidence="2 3">
    <name type="scientific">Herbaspirillum chlorophenolicum</name>
    <dbReference type="NCBI Taxonomy" id="211589"/>
    <lineage>
        <taxon>Bacteria</taxon>
        <taxon>Pseudomonadati</taxon>
        <taxon>Pseudomonadota</taxon>
        <taxon>Betaproteobacteria</taxon>
        <taxon>Burkholderiales</taxon>
        <taxon>Oxalobacteraceae</taxon>
        <taxon>Herbaspirillum</taxon>
    </lineage>
</organism>
<keyword evidence="1" id="KW-0812">Transmembrane</keyword>
<keyword evidence="3" id="KW-1185">Reference proteome</keyword>
<feature type="transmembrane region" description="Helical" evidence="1">
    <location>
        <begin position="108"/>
        <end position="132"/>
    </location>
</feature>
<feature type="transmembrane region" description="Helical" evidence="1">
    <location>
        <begin position="68"/>
        <end position="87"/>
    </location>
</feature>
<dbReference type="RefSeq" id="WP_402700279.1">
    <property type="nucleotide sequence ID" value="NZ_JBIUZV010000004.1"/>
</dbReference>
<reference evidence="2 3" key="1">
    <citation type="submission" date="2024-10" db="EMBL/GenBank/DDBJ databases">
        <title>The Natural Products Discovery Center: Release of the First 8490 Sequenced Strains for Exploring Actinobacteria Biosynthetic Diversity.</title>
        <authorList>
            <person name="Kalkreuter E."/>
            <person name="Kautsar S.A."/>
            <person name="Yang D."/>
            <person name="Bader C.D."/>
            <person name="Teijaro C.N."/>
            <person name="Fluegel L."/>
            <person name="Davis C.M."/>
            <person name="Simpson J.R."/>
            <person name="Lauterbach L."/>
            <person name="Steele A.D."/>
            <person name="Gui C."/>
            <person name="Meng S."/>
            <person name="Li G."/>
            <person name="Viehrig K."/>
            <person name="Ye F."/>
            <person name="Su P."/>
            <person name="Kiefer A.F."/>
            <person name="Nichols A."/>
            <person name="Cepeda A.J."/>
            <person name="Yan W."/>
            <person name="Fan B."/>
            <person name="Jiang Y."/>
            <person name="Adhikari A."/>
            <person name="Zheng C.-J."/>
            <person name="Schuster L."/>
            <person name="Cowan T.M."/>
            <person name="Smanski M.J."/>
            <person name="Chevrette M.G."/>
            <person name="De Carvalho L.P.S."/>
            <person name="Shen B."/>
        </authorList>
    </citation>
    <scope>NUCLEOTIDE SEQUENCE [LARGE SCALE GENOMIC DNA]</scope>
    <source>
        <strain evidence="2 3">NPDC087045</strain>
    </source>
</reference>
<feature type="transmembrane region" description="Helical" evidence="1">
    <location>
        <begin position="6"/>
        <end position="28"/>
    </location>
</feature>
<name>A0ABW8EXF0_9BURK</name>